<evidence type="ECO:0000313" key="4">
    <source>
        <dbReference type="EMBL" id="AYN38720.1"/>
    </source>
</evidence>
<dbReference type="InterPro" id="IPR027417">
    <property type="entry name" value="P-loop_NTPase"/>
</dbReference>
<dbReference type="KEGG" id="sdd:D9753_07050"/>
<gene>
    <name evidence="4" type="ORF">D9753_07050</name>
</gene>
<proteinExistence type="predicted"/>
<dbReference type="InterPro" id="IPR001680">
    <property type="entry name" value="WD40_rpt"/>
</dbReference>
<evidence type="ECO:0000313" key="5">
    <source>
        <dbReference type="Proteomes" id="UP000268329"/>
    </source>
</evidence>
<accession>A0A3G2J8V7</accession>
<dbReference type="EMBL" id="CP033073">
    <property type="protein sequence ID" value="AYN38720.1"/>
    <property type="molecule type" value="Genomic_DNA"/>
</dbReference>
<keyword evidence="2" id="KW-0677">Repeat</keyword>
<dbReference type="Proteomes" id="UP000268329">
    <property type="component" value="Chromosome"/>
</dbReference>
<dbReference type="InterPro" id="IPR011044">
    <property type="entry name" value="Quino_amine_DH_bsu"/>
</dbReference>
<dbReference type="SUPFAM" id="SSF50978">
    <property type="entry name" value="WD40 repeat-like"/>
    <property type="match status" value="1"/>
</dbReference>
<dbReference type="InterPro" id="IPR041664">
    <property type="entry name" value="AAA_16"/>
</dbReference>
<evidence type="ECO:0000256" key="1">
    <source>
        <dbReference type="ARBA" id="ARBA00022574"/>
    </source>
</evidence>
<dbReference type="Gene3D" id="2.130.10.10">
    <property type="entry name" value="YVTN repeat-like/Quinoprotein amine dehydrogenase"/>
    <property type="match status" value="2"/>
</dbReference>
<name>A0A3G2J8V7_9ACTN</name>
<evidence type="ECO:0000256" key="2">
    <source>
        <dbReference type="ARBA" id="ARBA00022737"/>
    </source>
</evidence>
<dbReference type="PANTHER" id="PTHR44019">
    <property type="entry name" value="WD REPEAT-CONTAINING PROTEIN 55"/>
    <property type="match status" value="1"/>
</dbReference>
<dbReference type="InterPro" id="IPR050505">
    <property type="entry name" value="WDR55/POC1"/>
</dbReference>
<dbReference type="SUPFAM" id="SSF52540">
    <property type="entry name" value="P-loop containing nucleoside triphosphate hydrolases"/>
    <property type="match status" value="1"/>
</dbReference>
<dbReference type="InterPro" id="IPR015943">
    <property type="entry name" value="WD40/YVTN_repeat-like_dom_sf"/>
</dbReference>
<reference evidence="4 5" key="1">
    <citation type="submission" date="2018-10" db="EMBL/GenBank/DDBJ databases">
        <title>The genome of Streptomyces dangxiongensis Z022.</title>
        <authorList>
            <person name="Zhang B."/>
        </authorList>
    </citation>
    <scope>NUCLEOTIDE SEQUENCE [LARGE SCALE GENOMIC DNA]</scope>
    <source>
        <strain evidence="4 5">Z022</strain>
    </source>
</reference>
<dbReference type="Gene3D" id="3.40.50.300">
    <property type="entry name" value="P-loop containing nucleotide triphosphate hydrolases"/>
    <property type="match status" value="1"/>
</dbReference>
<dbReference type="SUPFAM" id="SSF50969">
    <property type="entry name" value="YVTN repeat-like/Quinoprotein amine dehydrogenase"/>
    <property type="match status" value="1"/>
</dbReference>
<feature type="domain" description="Orc1-like AAA ATPase" evidence="3">
    <location>
        <begin position="315"/>
        <end position="460"/>
    </location>
</feature>
<keyword evidence="1" id="KW-0853">WD repeat</keyword>
<dbReference type="RefSeq" id="WP_121786224.1">
    <property type="nucleotide sequence ID" value="NZ_CP033073.1"/>
</dbReference>
<protein>
    <recommendedName>
        <fullName evidence="3">Orc1-like AAA ATPase domain-containing protein</fullName>
    </recommendedName>
</protein>
<dbReference type="Pfam" id="PF13191">
    <property type="entry name" value="AAA_16"/>
    <property type="match status" value="1"/>
</dbReference>
<dbReference type="SMART" id="SM00320">
    <property type="entry name" value="WD40"/>
    <property type="match status" value="3"/>
</dbReference>
<dbReference type="PANTHER" id="PTHR44019:SF8">
    <property type="entry name" value="POC1 CENTRIOLAR PROTEIN HOMOLOG"/>
    <property type="match status" value="1"/>
</dbReference>
<evidence type="ECO:0000259" key="3">
    <source>
        <dbReference type="Pfam" id="PF13191"/>
    </source>
</evidence>
<organism evidence="4 5">
    <name type="scientific">Streptomyces dangxiongensis</name>
    <dbReference type="NCBI Taxonomy" id="1442032"/>
    <lineage>
        <taxon>Bacteria</taxon>
        <taxon>Bacillati</taxon>
        <taxon>Actinomycetota</taxon>
        <taxon>Actinomycetes</taxon>
        <taxon>Kitasatosporales</taxon>
        <taxon>Streptomycetaceae</taxon>
        <taxon>Streptomyces</taxon>
    </lineage>
</organism>
<keyword evidence="5" id="KW-1185">Reference proteome</keyword>
<sequence length="1528" mass="165082">MSSLDPDSLETESNRHGGMMVRALLLGVGTFENAADGEWSPTSEGLSPLPSVEPQVRELGAVLSRFDGLHVSDPVINADQISVEERWRQLRHDSGGLPRIVHFAGHGIVRGRVLYLPVHDSRPTDLPASAIDIGRWLNEVEHGSDQSPVLFLLDVCGAGAATDYQLFQDVSEGDRKTWVIAACTAGESAFDACFTKATAQALERLRLGHWDISPAMAHVPVEAVADEIARELVRLGEGYPQTVVHSPRRAASLPVPEFFANPAFSTDGWQRLRSRLRLAVRELAAEFDPGLDPVHFLTRASGRLDDASAITGCLFTGRTRELTRIRSWLARDEPLLLVTGSPGSGKSALLGVTVFLSHHQLAELSTMLVGRIPAQYRPERRYPTLVAVHARHRSRDEVVASIIVQLTPEDSRPAFASSEQALDELKRIARDLPEPVVLILDAIDEALESGRIVSDLLPKLLSTLRPDGRPAFRALVGMRPPQADDHRGWEVPGAHGKVLDLDTSSGVEDLAADLTTYIADILYSAPGYSDQALRESVAHAVATAIAHSPDRSTFLVAALFADFLRTGVPLNPAEAVARLPQSLPHLLELHLRTTLDGDPWMRHLMVGLAQARGQGMPLELVVAAATAAAMAAGQELRPLTPGEAHEKLATARFYLRTSIDSDGRQLYRFFHETVTEHFRDAGAEFEGLADMLFHELLSAVPGRWAAEGPRWDLAAPYLLRHLMEHAVAAPAGSAVDHLFLDPEYLVRADHSSIWEAVHRTRTPAARRAGVAYRTAFGRFDTGDRFGRRVPLETRRAKLRQYLATYRAVGLARRLRDERTVLRTRWSTGLPEESLLSVIGEDELGATVSALALGSVERRLLAVFAGTDGSLQAWDITPSPDVAFRYFSIPRTGEGTITQMAIVDLDERAVIVSVTDQNVLQLYDLTTGSHVADARLDGERVSALAVVGTGDQAVLAVGRVSGEIGLVGLLDESFGTIFDTIEAGDAAIASLLGVESADGSLSFHCAPAAPQGHGPKVLRHLDEWPVSISSEGPLQEVRIRPTNARTPLFSLIAYHSGMYAARGNGETVHVVTGAEDRGLTLADIRRVDRFQLALTAHRDGNMRVWDLDVCPRFGHGQDHWHHATVLGTIRLGGSELALSIELASGEVKAWDLSAGTQDHELGDLGELSHAAIVTAGNASYVVTVTTESELDTWNVREDVLESTVRLPTPATSLAAVAHGDSVWAVVGGADGSIHVWDTSKESLSHVLADVEGPVTELVAGDVGGESLLISVHNERTVRLWSLADSTLRQSITLDRIGAITMQGGRLFAAEQSSNGDEVRVWDLVTASLVGSAPVADPQVMTVSQVNGRPVLVAAVGEEEVQAWDAESGDLLGHPALVPGRVHTLVPYESGVLVGTKAGHVTALGWVCSAAASAVRPAQPTVHATHVLAWLPGELLCGDARADGWELHTLEEWEGGLPPSHGLVYARPITATTAELHDVLVDVLTPHGFEVMRLEAHWYEISRVAGVTTGGPWRFPAYSVHCYLEEGPEQ</sequence>
<dbReference type="OrthoDB" id="218695at2"/>
<dbReference type="InterPro" id="IPR036322">
    <property type="entry name" value="WD40_repeat_dom_sf"/>
</dbReference>